<dbReference type="Gene3D" id="1.10.287.1080">
    <property type="entry name" value="MazG-like"/>
    <property type="match status" value="2"/>
</dbReference>
<dbReference type="GO" id="GO:0046061">
    <property type="term" value="P:dATP catabolic process"/>
    <property type="evidence" value="ECO:0007669"/>
    <property type="project" value="TreeGrafter"/>
</dbReference>
<dbReference type="PANTHER" id="PTHR30522:SF0">
    <property type="entry name" value="NUCLEOSIDE TRIPHOSPHATE PYROPHOSPHOHYDROLASE"/>
    <property type="match status" value="1"/>
</dbReference>
<dbReference type="AlphaFoldDB" id="A0A2A5AZ55"/>
<reference evidence="7" key="1">
    <citation type="submission" date="2017-08" db="EMBL/GenBank/DDBJ databases">
        <title>A dynamic microbial community with high functional redundancy inhabits the cold, oxic subseafloor aquifer.</title>
        <authorList>
            <person name="Tully B.J."/>
            <person name="Wheat C.G."/>
            <person name="Glazer B.T."/>
            <person name="Huber J.A."/>
        </authorList>
    </citation>
    <scope>NUCLEOTIDE SEQUENCE [LARGE SCALE GENOMIC DNA]</scope>
</reference>
<dbReference type="SUPFAM" id="SSF101386">
    <property type="entry name" value="all-alpha NTP pyrophosphatases"/>
    <property type="match status" value="2"/>
</dbReference>
<dbReference type="InterPro" id="IPR048015">
    <property type="entry name" value="NTP-PPase_MazG-like_N"/>
</dbReference>
<evidence type="ECO:0000256" key="4">
    <source>
        <dbReference type="ARBA" id="ARBA00074799"/>
    </source>
</evidence>
<accession>A0A2A5AZ55</accession>
<dbReference type="GO" id="GO:0046052">
    <property type="term" value="P:UTP catabolic process"/>
    <property type="evidence" value="ECO:0007669"/>
    <property type="project" value="TreeGrafter"/>
</dbReference>
<dbReference type="EMBL" id="NVVJ01000025">
    <property type="protein sequence ID" value="PCJ24584.1"/>
    <property type="molecule type" value="Genomic_DNA"/>
</dbReference>
<keyword evidence="6" id="KW-0378">Hydrolase</keyword>
<dbReference type="CDD" id="cd11529">
    <property type="entry name" value="NTP-PPase_MazG_Cterm"/>
    <property type="match status" value="1"/>
</dbReference>
<dbReference type="EC" id="3.6.1.8" evidence="3"/>
<evidence type="ECO:0000256" key="3">
    <source>
        <dbReference type="ARBA" id="ARBA00066372"/>
    </source>
</evidence>
<dbReference type="NCBIfam" id="TIGR00444">
    <property type="entry name" value="mazG"/>
    <property type="match status" value="1"/>
</dbReference>
<dbReference type="PANTHER" id="PTHR30522">
    <property type="entry name" value="NUCLEOSIDE TRIPHOSPHATE PYROPHOSPHOHYDROLASE"/>
    <property type="match status" value="1"/>
</dbReference>
<organism evidence="6 7">
    <name type="scientific">SAR86 cluster bacterium</name>
    <dbReference type="NCBI Taxonomy" id="2030880"/>
    <lineage>
        <taxon>Bacteria</taxon>
        <taxon>Pseudomonadati</taxon>
        <taxon>Pseudomonadota</taxon>
        <taxon>Gammaproteobacteria</taxon>
        <taxon>SAR86 cluster</taxon>
    </lineage>
</organism>
<dbReference type="GO" id="GO:0047693">
    <property type="term" value="F:ATP diphosphatase activity"/>
    <property type="evidence" value="ECO:0007669"/>
    <property type="project" value="UniProtKB-EC"/>
</dbReference>
<feature type="domain" description="NTP pyrophosphohydrolase MazG-like" evidence="5">
    <location>
        <begin position="27"/>
        <end position="100"/>
    </location>
</feature>
<dbReference type="Proteomes" id="UP000218327">
    <property type="component" value="Unassembled WGS sequence"/>
</dbReference>
<proteinExistence type="inferred from homology"/>
<dbReference type="InterPro" id="IPR048011">
    <property type="entry name" value="NTP-PPase_MazG-like_C"/>
</dbReference>
<dbReference type="GO" id="GO:0046047">
    <property type="term" value="P:TTP catabolic process"/>
    <property type="evidence" value="ECO:0007669"/>
    <property type="project" value="TreeGrafter"/>
</dbReference>
<dbReference type="Pfam" id="PF03819">
    <property type="entry name" value="MazG"/>
    <property type="match status" value="2"/>
</dbReference>
<dbReference type="GO" id="GO:0006950">
    <property type="term" value="P:response to stress"/>
    <property type="evidence" value="ECO:0007669"/>
    <property type="project" value="UniProtKB-ARBA"/>
</dbReference>
<dbReference type="GO" id="GO:0006203">
    <property type="term" value="P:dGTP catabolic process"/>
    <property type="evidence" value="ECO:0007669"/>
    <property type="project" value="TreeGrafter"/>
</dbReference>
<evidence type="ECO:0000259" key="5">
    <source>
        <dbReference type="Pfam" id="PF03819"/>
    </source>
</evidence>
<dbReference type="FunFam" id="1.10.287.1080:FF:000003">
    <property type="entry name" value="Nucleoside triphosphate pyrophosphohydrolase"/>
    <property type="match status" value="1"/>
</dbReference>
<evidence type="ECO:0000256" key="2">
    <source>
        <dbReference type="ARBA" id="ARBA00061115"/>
    </source>
</evidence>
<comment type="catalytic activity">
    <reaction evidence="1">
        <text>ATP + H2O = AMP + diphosphate + H(+)</text>
        <dbReference type="Rhea" id="RHEA:14245"/>
        <dbReference type="ChEBI" id="CHEBI:15377"/>
        <dbReference type="ChEBI" id="CHEBI:15378"/>
        <dbReference type="ChEBI" id="CHEBI:30616"/>
        <dbReference type="ChEBI" id="CHEBI:33019"/>
        <dbReference type="ChEBI" id="CHEBI:456215"/>
        <dbReference type="EC" id="3.6.1.8"/>
    </reaction>
</comment>
<dbReference type="FunFam" id="1.10.287.1080:FF:000001">
    <property type="entry name" value="Nucleoside triphosphate pyrophosphohydrolase"/>
    <property type="match status" value="1"/>
</dbReference>
<name>A0A2A5AZ55_9GAMM</name>
<evidence type="ECO:0000313" key="7">
    <source>
        <dbReference type="Proteomes" id="UP000218327"/>
    </source>
</evidence>
<evidence type="ECO:0000313" key="6">
    <source>
        <dbReference type="EMBL" id="PCJ24584.1"/>
    </source>
</evidence>
<gene>
    <name evidence="6" type="ORF">COA96_09185</name>
</gene>
<evidence type="ECO:0000256" key="1">
    <source>
        <dbReference type="ARBA" id="ARBA00052141"/>
    </source>
</evidence>
<dbReference type="NCBIfam" id="NF007113">
    <property type="entry name" value="PRK09562.1"/>
    <property type="match status" value="1"/>
</dbReference>
<sequence>MSAIEKLTALMSMLRDKEFGCPWDIEQTISSLVPYTLEEVYEVVDAIENNDMVELEDELGDLLLQIVFYGQLAKEQGRFSFEDIAESINNKLIRRHPHVFPGGDVRQFGIKQDISPDQVVVNWEKIKEEEREEKKRKGGIQALKAQASLLDDVPRSLPAMERARKLQNRAAQAGFDWQDIAPVLDKLKEEIAEFEQALKDKDAEQMSNELGDIMFTAVNMARHCSIEPEIALRSCNKRFENRVRWIETNLQSQGRIFRDTKLQELELLWEKAKESGL</sequence>
<protein>
    <recommendedName>
        <fullName evidence="4">Nucleoside triphosphate pyrophosphohydrolase</fullName>
        <ecNumber evidence="3">3.6.1.8</ecNumber>
    </recommendedName>
</protein>
<comment type="caution">
    <text evidence="6">The sequence shown here is derived from an EMBL/GenBank/DDBJ whole genome shotgun (WGS) entry which is preliminary data.</text>
</comment>
<feature type="domain" description="NTP pyrophosphohydrolase MazG-like" evidence="5">
    <location>
        <begin position="184"/>
        <end position="234"/>
    </location>
</feature>
<dbReference type="InterPro" id="IPR004518">
    <property type="entry name" value="MazG-like_dom"/>
</dbReference>
<comment type="similarity">
    <text evidence="2">Belongs to the nucleoside triphosphate pyrophosphohydrolase family.</text>
</comment>
<dbReference type="InterPro" id="IPR011551">
    <property type="entry name" value="NTP_PyrPHydrolase_MazG"/>
</dbReference>
<dbReference type="GO" id="GO:0046081">
    <property type="term" value="P:dUTP catabolic process"/>
    <property type="evidence" value="ECO:0007669"/>
    <property type="project" value="TreeGrafter"/>
</dbReference>
<dbReference type="CDD" id="cd11528">
    <property type="entry name" value="NTP-PPase_MazG_Nterm"/>
    <property type="match status" value="1"/>
</dbReference>
<dbReference type="GO" id="GO:0046076">
    <property type="term" value="P:dTTP catabolic process"/>
    <property type="evidence" value="ECO:0007669"/>
    <property type="project" value="TreeGrafter"/>
</dbReference>